<dbReference type="EMBL" id="SRYG01000002">
    <property type="protein sequence ID" value="TGY67071.1"/>
    <property type="molecule type" value="Genomic_DNA"/>
</dbReference>
<protein>
    <submittedName>
        <fullName evidence="1">Uncharacterized protein</fullName>
    </submittedName>
</protein>
<evidence type="ECO:0000313" key="2">
    <source>
        <dbReference type="Proteomes" id="UP000308836"/>
    </source>
</evidence>
<accession>A0AC61RC93</accession>
<evidence type="ECO:0000313" key="1">
    <source>
        <dbReference type="EMBL" id="TGY67071.1"/>
    </source>
</evidence>
<proteinExistence type="predicted"/>
<organism evidence="1 2">
    <name type="scientific">Dubosiella muris</name>
    <dbReference type="NCBI Taxonomy" id="3038133"/>
    <lineage>
        <taxon>Bacteria</taxon>
        <taxon>Bacillati</taxon>
        <taxon>Bacillota</taxon>
        <taxon>Erysipelotrichia</taxon>
        <taxon>Erysipelotrichales</taxon>
        <taxon>Erysipelotrichaceae</taxon>
        <taxon>Dubosiella</taxon>
    </lineage>
</organism>
<keyword evidence="2" id="KW-1185">Reference proteome</keyword>
<dbReference type="Proteomes" id="UP000308836">
    <property type="component" value="Unassembled WGS sequence"/>
</dbReference>
<sequence length="178" mass="19917">MMKKLWSVLLGLVCALGMTAWFQPVCAASDGSIVLHLEDRESEVALYAVPVELQNLEVDELVAALLDQGVEPQTAAITSNTIRFEQLEPGLYLLRQTRHAPNRQPFKPHLVHLQADGMQVEETPKTAPVVSNPDFPRSSRHDATLPYTAQPRWLIYVFAMLGITCLLGGRLLREPYEK</sequence>
<comment type="caution">
    <text evidence="1">The sequence shown here is derived from an EMBL/GenBank/DDBJ whole genome shotgun (WGS) entry which is preliminary data.</text>
</comment>
<gene>
    <name evidence="1" type="ORF">E5336_01255</name>
</gene>
<name>A0AC61RC93_9FIRM</name>
<reference evidence="1" key="1">
    <citation type="submission" date="2019-04" db="EMBL/GenBank/DDBJ databases">
        <title>Microbes associate with the intestines of laboratory mice.</title>
        <authorList>
            <person name="Navarre W."/>
            <person name="Wong E."/>
            <person name="Huang K."/>
            <person name="Tropini C."/>
            <person name="Ng K."/>
            <person name="Yu B."/>
        </authorList>
    </citation>
    <scope>NUCLEOTIDE SEQUENCE</scope>
    <source>
        <strain evidence="1">NM09_H32</strain>
    </source>
</reference>